<organism evidence="1 2">
    <name type="scientific">Myodes glareolus</name>
    <name type="common">Bank vole</name>
    <name type="synonym">Clethrionomys glareolus</name>
    <dbReference type="NCBI Taxonomy" id="447135"/>
    <lineage>
        <taxon>Eukaryota</taxon>
        <taxon>Metazoa</taxon>
        <taxon>Chordata</taxon>
        <taxon>Craniata</taxon>
        <taxon>Vertebrata</taxon>
        <taxon>Euteleostomi</taxon>
        <taxon>Mammalia</taxon>
        <taxon>Eutheria</taxon>
        <taxon>Euarchontoglires</taxon>
        <taxon>Glires</taxon>
        <taxon>Rodentia</taxon>
        <taxon>Myomorpha</taxon>
        <taxon>Muroidea</taxon>
        <taxon>Cricetidae</taxon>
        <taxon>Arvicolinae</taxon>
        <taxon>Myodes</taxon>
    </lineage>
</organism>
<dbReference type="SUPFAM" id="SSF50729">
    <property type="entry name" value="PH domain-like"/>
    <property type="match status" value="1"/>
</dbReference>
<dbReference type="InterPro" id="IPR051364">
    <property type="entry name" value="Cytokinesis/Rho-signaling"/>
</dbReference>
<feature type="non-terminal residue" evidence="1">
    <location>
        <position position="1"/>
    </location>
</feature>
<protein>
    <submittedName>
        <fullName evidence="1">Uncharacterized protein</fullName>
    </submittedName>
</protein>
<dbReference type="InterPro" id="IPR011993">
    <property type="entry name" value="PH-like_dom_sf"/>
</dbReference>
<sequence>VVQKLNCWASPGRGARYHLLAHTTLTLESVGDCFKTHNLSVHGNEDCSFWLPLYGNVCCRFVAQPACMAEDAFAGFLNEQQTVKGLVGWRRLYCALRGGKLHCFYGPEEIEAKVEPTLVVSIDKVYYFCLMNKDVDVTIGLNLPN</sequence>
<evidence type="ECO:0000313" key="1">
    <source>
        <dbReference type="EMBL" id="KAK7829454.1"/>
    </source>
</evidence>
<accession>A0AAW0JTE8</accession>
<dbReference type="EMBL" id="JBBHLL010000021">
    <property type="protein sequence ID" value="KAK7829454.1"/>
    <property type="molecule type" value="Genomic_DNA"/>
</dbReference>
<gene>
    <name evidence="1" type="ORF">U0070_007228</name>
</gene>
<dbReference type="Gene3D" id="2.30.29.30">
    <property type="entry name" value="Pleckstrin-homology domain (PH domain)/Phosphotyrosine-binding domain (PTB)"/>
    <property type="match status" value="1"/>
</dbReference>
<dbReference type="PANTHER" id="PTHR21538">
    <property type="entry name" value="ANILLIN/RHOTEKIN RTKN"/>
    <property type="match status" value="1"/>
</dbReference>
<proteinExistence type="predicted"/>
<comment type="caution">
    <text evidence="1">The sequence shown here is derived from an EMBL/GenBank/DDBJ whole genome shotgun (WGS) entry which is preliminary data.</text>
</comment>
<dbReference type="AlphaFoldDB" id="A0AAW0JTE8"/>
<name>A0AAW0JTE8_MYOGA</name>
<dbReference type="PANTHER" id="PTHR21538:SF21">
    <property type="entry name" value="RHOTEKIN-2"/>
    <property type="match status" value="1"/>
</dbReference>
<keyword evidence="2" id="KW-1185">Reference proteome</keyword>
<dbReference type="GO" id="GO:0008284">
    <property type="term" value="P:positive regulation of cell population proliferation"/>
    <property type="evidence" value="ECO:0007669"/>
    <property type="project" value="TreeGrafter"/>
</dbReference>
<dbReference type="Proteomes" id="UP001488838">
    <property type="component" value="Unassembled WGS sequence"/>
</dbReference>
<dbReference type="GO" id="GO:0030097">
    <property type="term" value="P:hemopoiesis"/>
    <property type="evidence" value="ECO:0007669"/>
    <property type="project" value="TreeGrafter"/>
</dbReference>
<reference evidence="1 2" key="1">
    <citation type="journal article" date="2023" name="bioRxiv">
        <title>Conserved and derived expression patterns and positive selection on dental genes reveal complex evolutionary context of ever-growing rodent molars.</title>
        <authorList>
            <person name="Calamari Z.T."/>
            <person name="Song A."/>
            <person name="Cohen E."/>
            <person name="Akter M."/>
            <person name="Roy R.D."/>
            <person name="Hallikas O."/>
            <person name="Christensen M.M."/>
            <person name="Li P."/>
            <person name="Marangoni P."/>
            <person name="Jernvall J."/>
            <person name="Klein O.D."/>
        </authorList>
    </citation>
    <scope>NUCLEOTIDE SEQUENCE [LARGE SCALE GENOMIC DNA]</scope>
    <source>
        <strain evidence="1">V071</strain>
    </source>
</reference>
<evidence type="ECO:0000313" key="2">
    <source>
        <dbReference type="Proteomes" id="UP001488838"/>
    </source>
</evidence>